<evidence type="ECO:0000256" key="1">
    <source>
        <dbReference type="SAM" id="Coils"/>
    </source>
</evidence>
<evidence type="ECO:0000313" key="3">
    <source>
        <dbReference type="Proteomes" id="UP001417504"/>
    </source>
</evidence>
<proteinExistence type="predicted"/>
<keyword evidence="3" id="KW-1185">Reference proteome</keyword>
<gene>
    <name evidence="2" type="ORF">Sjap_026198</name>
</gene>
<dbReference type="AlphaFoldDB" id="A0AAP0E7I7"/>
<feature type="coiled-coil region" evidence="1">
    <location>
        <begin position="113"/>
        <end position="140"/>
    </location>
</feature>
<dbReference type="Proteomes" id="UP001417504">
    <property type="component" value="Unassembled WGS sequence"/>
</dbReference>
<organism evidence="2 3">
    <name type="scientific">Stephania japonica</name>
    <dbReference type="NCBI Taxonomy" id="461633"/>
    <lineage>
        <taxon>Eukaryota</taxon>
        <taxon>Viridiplantae</taxon>
        <taxon>Streptophyta</taxon>
        <taxon>Embryophyta</taxon>
        <taxon>Tracheophyta</taxon>
        <taxon>Spermatophyta</taxon>
        <taxon>Magnoliopsida</taxon>
        <taxon>Ranunculales</taxon>
        <taxon>Menispermaceae</taxon>
        <taxon>Menispermoideae</taxon>
        <taxon>Cissampelideae</taxon>
        <taxon>Stephania</taxon>
    </lineage>
</organism>
<comment type="caution">
    <text evidence="2">The sequence shown here is derived from an EMBL/GenBank/DDBJ whole genome shotgun (WGS) entry which is preliminary data.</text>
</comment>
<reference evidence="2 3" key="1">
    <citation type="submission" date="2024-01" db="EMBL/GenBank/DDBJ databases">
        <title>Genome assemblies of Stephania.</title>
        <authorList>
            <person name="Yang L."/>
        </authorList>
    </citation>
    <scope>NUCLEOTIDE SEQUENCE [LARGE SCALE GENOMIC DNA]</scope>
    <source>
        <strain evidence="2">QJT</strain>
        <tissue evidence="2">Leaf</tissue>
    </source>
</reference>
<protein>
    <submittedName>
        <fullName evidence="2">Uncharacterized protein</fullName>
    </submittedName>
</protein>
<keyword evidence="1" id="KW-0175">Coiled coil</keyword>
<evidence type="ECO:0000313" key="2">
    <source>
        <dbReference type="EMBL" id="KAK9085787.1"/>
    </source>
</evidence>
<sequence>MVFLRILKSHRHYSLLRHHTTSPTLPTSLKRDSKLLSPYSSFQTRFSTSTQLDVVVEEPSKPDWAPSENVDLGIGKKPLHVLFRSAIGISENQECSDCSDDEFVEEGGKSTEIEEVTKKLRRLERDVKRLKGNSKVEEKAEIESSPSKPKSLYSLFAKGSVSEGDRSSSKQMKMESSCDVKGFTGFSPEMASLVGVLHEKGYLKNANFLRSKHLNLSCFSTYYSLSFLRAAAEKFGEDRQEIAKSWWESTQTFEEVSVAFHRGRYLFKGLGRSWIKPIETFIEISIGVRYLSRDHLIRITLFGCPSTERRTAFAAKRLRAFYDIKEDIVCGPCKLRSSCKVANQTVGGKIHDLHVKDVIRILVRYALEKVDIPDDVKSSVEKLLNEVINLSKQLHPSSD</sequence>
<accession>A0AAP0E7I7</accession>
<name>A0AAP0E7I7_9MAGN</name>
<dbReference type="EMBL" id="JBBNAE010000011">
    <property type="protein sequence ID" value="KAK9085787.1"/>
    <property type="molecule type" value="Genomic_DNA"/>
</dbReference>